<feature type="non-terminal residue" evidence="1">
    <location>
        <position position="66"/>
    </location>
</feature>
<proteinExistence type="predicted"/>
<accession>A0A0B7C519</accession>
<feature type="non-terminal residue" evidence="1">
    <location>
        <position position="1"/>
    </location>
</feature>
<name>A0A0B7C519_9EUPU</name>
<dbReference type="AlphaFoldDB" id="A0A0B7C519"/>
<reference evidence="1" key="1">
    <citation type="submission" date="2014-12" db="EMBL/GenBank/DDBJ databases">
        <title>Insight into the proteome of Arion vulgaris.</title>
        <authorList>
            <person name="Aradska J."/>
            <person name="Bulat T."/>
            <person name="Smidak R."/>
            <person name="Sarate P."/>
            <person name="Gangsoo J."/>
            <person name="Sialana F."/>
            <person name="Bilban M."/>
            <person name="Lubec G."/>
        </authorList>
    </citation>
    <scope>NUCLEOTIDE SEQUENCE</scope>
    <source>
        <tissue evidence="1">Skin</tissue>
    </source>
</reference>
<gene>
    <name evidence="1" type="primary">ORF221533</name>
</gene>
<organism evidence="1">
    <name type="scientific">Arion vulgaris</name>
    <dbReference type="NCBI Taxonomy" id="1028688"/>
    <lineage>
        <taxon>Eukaryota</taxon>
        <taxon>Metazoa</taxon>
        <taxon>Spiralia</taxon>
        <taxon>Lophotrochozoa</taxon>
        <taxon>Mollusca</taxon>
        <taxon>Gastropoda</taxon>
        <taxon>Heterobranchia</taxon>
        <taxon>Euthyneura</taxon>
        <taxon>Panpulmonata</taxon>
        <taxon>Eupulmonata</taxon>
        <taxon>Stylommatophora</taxon>
        <taxon>Helicina</taxon>
        <taxon>Arionoidea</taxon>
        <taxon>Arionidae</taxon>
        <taxon>Arion</taxon>
    </lineage>
</organism>
<sequence length="66" mass="7625">KRRESKETKKTLSKLRLSDRQEKRLSEDFTGMTIAESLDMKLDGSGRFSLLKPKLILPLTSECRAR</sequence>
<evidence type="ECO:0000313" key="1">
    <source>
        <dbReference type="EMBL" id="CEK99550.1"/>
    </source>
</evidence>
<protein>
    <submittedName>
        <fullName evidence="1">Uncharacterized protein</fullName>
    </submittedName>
</protein>
<dbReference type="EMBL" id="HACG01052679">
    <property type="protein sequence ID" value="CEK99550.1"/>
    <property type="molecule type" value="Transcribed_RNA"/>
</dbReference>